<dbReference type="PROSITE" id="PS50088">
    <property type="entry name" value="ANK_REPEAT"/>
    <property type="match status" value="4"/>
</dbReference>
<dbReference type="Proteomes" id="UP000078237">
    <property type="component" value="Unassembled WGS sequence"/>
</dbReference>
<feature type="repeat" description="ANK" evidence="3">
    <location>
        <begin position="872"/>
        <end position="904"/>
    </location>
</feature>
<dbReference type="PROSITE" id="PS50297">
    <property type="entry name" value="ANK_REP_REGION"/>
    <property type="match status" value="2"/>
</dbReference>
<evidence type="ECO:0000256" key="1">
    <source>
        <dbReference type="ARBA" id="ARBA00022737"/>
    </source>
</evidence>
<organism evidence="6 7">
    <name type="scientific">Madurella mycetomatis</name>
    <dbReference type="NCBI Taxonomy" id="100816"/>
    <lineage>
        <taxon>Eukaryota</taxon>
        <taxon>Fungi</taxon>
        <taxon>Dikarya</taxon>
        <taxon>Ascomycota</taxon>
        <taxon>Pezizomycotina</taxon>
        <taxon>Sordariomycetes</taxon>
        <taxon>Sordariomycetidae</taxon>
        <taxon>Sordariales</taxon>
        <taxon>Sordariales incertae sedis</taxon>
        <taxon>Madurella</taxon>
    </lineage>
</organism>
<evidence type="ECO:0000256" key="4">
    <source>
        <dbReference type="SAM" id="Coils"/>
    </source>
</evidence>
<feature type="repeat" description="ANK" evidence="3">
    <location>
        <begin position="182"/>
        <end position="214"/>
    </location>
</feature>
<feature type="compositionally biased region" description="Basic and acidic residues" evidence="5">
    <location>
        <begin position="1175"/>
        <end position="1186"/>
    </location>
</feature>
<feature type="repeat" description="ANK" evidence="3">
    <location>
        <begin position="932"/>
        <end position="964"/>
    </location>
</feature>
<keyword evidence="2 3" id="KW-0040">ANK repeat</keyword>
<accession>A0A175VQU4</accession>
<evidence type="ECO:0000256" key="3">
    <source>
        <dbReference type="PROSITE-ProRule" id="PRU00023"/>
    </source>
</evidence>
<dbReference type="OrthoDB" id="194358at2759"/>
<evidence type="ECO:0000313" key="6">
    <source>
        <dbReference type="EMBL" id="KXX73635.1"/>
    </source>
</evidence>
<feature type="repeat" description="ANK" evidence="3">
    <location>
        <begin position="122"/>
        <end position="154"/>
    </location>
</feature>
<dbReference type="Pfam" id="PF12796">
    <property type="entry name" value="Ank_2"/>
    <property type="match status" value="1"/>
</dbReference>
<feature type="region of interest" description="Disordered" evidence="5">
    <location>
        <begin position="1149"/>
        <end position="1187"/>
    </location>
</feature>
<dbReference type="SUPFAM" id="SSF48403">
    <property type="entry name" value="Ankyrin repeat"/>
    <property type="match status" value="2"/>
</dbReference>
<dbReference type="SMART" id="SM00248">
    <property type="entry name" value="ANK"/>
    <property type="match status" value="12"/>
</dbReference>
<dbReference type="AlphaFoldDB" id="A0A175VQU4"/>
<reference evidence="6 7" key="1">
    <citation type="journal article" date="2016" name="Genome Announc.">
        <title>Genome Sequence of Madurella mycetomatis mm55, Isolated from a Human Mycetoma Case in Sudan.</title>
        <authorList>
            <person name="Smit S."/>
            <person name="Derks M.F."/>
            <person name="Bervoets S."/>
            <person name="Fahal A."/>
            <person name="van Leeuwen W."/>
            <person name="van Belkum A."/>
            <person name="van de Sande W.W."/>
        </authorList>
    </citation>
    <scope>NUCLEOTIDE SEQUENCE [LARGE SCALE GENOMIC DNA]</scope>
    <source>
        <strain evidence="7">mm55</strain>
    </source>
</reference>
<gene>
    <name evidence="6" type="ORF">MMYC01_208826</name>
</gene>
<dbReference type="InterPro" id="IPR036770">
    <property type="entry name" value="Ankyrin_rpt-contain_sf"/>
</dbReference>
<dbReference type="PANTHER" id="PTHR24126">
    <property type="entry name" value="ANKYRIN REPEAT, PH AND SEC7 DOMAIN CONTAINING PROTEIN SECG-RELATED"/>
    <property type="match status" value="1"/>
</dbReference>
<dbReference type="PANTHER" id="PTHR24126:SF14">
    <property type="entry name" value="ANK_REP_REGION DOMAIN-CONTAINING PROTEIN"/>
    <property type="match status" value="1"/>
</dbReference>
<evidence type="ECO:0000256" key="2">
    <source>
        <dbReference type="ARBA" id="ARBA00023043"/>
    </source>
</evidence>
<keyword evidence="4" id="KW-0175">Coiled coil</keyword>
<dbReference type="STRING" id="100816.A0A175VQU4"/>
<name>A0A175VQU4_9PEZI</name>
<sequence length="1351" mass="149602">MENETKQATRLLQAQRALDRDGQVLSWFRHRFSSQAGTEFTYREVNRVLAEVIESDGSAGVVRALLALGADVNFVRRRNSNTWNKFTQRNHPGERSNVLLRATLRCRPETVEIIAAYADQENLDSVLHHAIVRGNLAVLRALLNHGASPVQLHDDFQNAVFHDKVELISALLSGHHLPCLACRSTSLRLAVENRSLRVLRLLLDHWADVNYGDAIALVKAVEISRPDIVATLLSGPVRPSPRSLDAAVGTLRNFIGEKGSAVNCTLLELCLAAGASGPETTRLMTDGLVQVVRRGQIHLLGTMLRHKRPPSQYEAAALIEAIRSEQLDVVAKLLEFKPSPASLTIAVAQTLNITPKLRYEVVRLLIDAGAQGPCVAEALVKIVHCLVANLKRGDKRSIERDKNLFHLVLHDGKADVDFGNGEALQIAVRSSCVEVAEKIVAKEPSPDSLGAALSWAMDTPDPQKRQMLVAMLLRREINADAAGKALVSVLKEDPGNTGLIELLLTRASVNYNNGEVFAYAVRNFRLESFHLLLSQGMGYKALFTALLEALKAPRPDRAILCGELLSRLQLDHLNTALKHVVLEEKVDLPLAKMLLDSGAESTHEDGVCIKHAAANLDRNLLSLLSEYSGRSESIYTQAFAAIINRSKQWIAFEHVDVVDIMLRSGASNQIASRAMVEIVDHLVCRKSQQDLAKTLLGKLFAVNVDVNSGNGKVISIAASRGDPRLLSYLLANGATSSSATLALTAAIMAHHGEALLLEMIEIFATQRCAIPDFNRSLPGMPPPVLLCLKSYGESVAILDSLVKAGCHLGATVPMQVCSEKIEDEGVEAFGSGPESVPVLMWALLQEGELISSAVVGALLRHGADVSFTTSQSRTTPLLLAVKSGRRELVQLLIEAGAKVSAKDAFGHSALFYASRAGDADIISLLLKSRPIVNDGSLHEASRGFHVEAMKLLLEAGHDPNYRSSKHGGRTALGEVAFKATVPHDIATAEEALDLLSSVDASPLLKVHGKTVIFLALDNQNNEAITRILLDRMLYKTLNSHENTYQQGIYHYSPTMYIIKSILLGPASQALLHLLKDHGGEDRFYATMEEAQPPDAVGLPEEIREYERHRRARERQNRLLEEEHATALRLEREKAHAALQLRDDEHTLGLRHSDELSQQKRRHRGLDHQQSIQMRAEAHHTAAEIRTSEANVTSGIRWQRHNDDMAMLTQRRDADSSHRHRAHLQGLDERRDRARLAGEQRALRHAQSLAQLRDVQRQGQQLEFEKVKMAQEYEHRWRKEQLQRGRREEAEKMAAEREGRRRVGAREKHEMKMTELRTQRGNIIGQVNLEELRRWQASQRGVMAGPERKLLA</sequence>
<keyword evidence="7" id="KW-1185">Reference proteome</keyword>
<dbReference type="Gene3D" id="1.25.40.20">
    <property type="entry name" value="Ankyrin repeat-containing domain"/>
    <property type="match status" value="4"/>
</dbReference>
<evidence type="ECO:0000256" key="5">
    <source>
        <dbReference type="SAM" id="MobiDB-lite"/>
    </source>
</evidence>
<evidence type="ECO:0000313" key="7">
    <source>
        <dbReference type="Proteomes" id="UP000078237"/>
    </source>
</evidence>
<protein>
    <submittedName>
        <fullName evidence="6">Inversin</fullName>
    </submittedName>
</protein>
<keyword evidence="1" id="KW-0677">Repeat</keyword>
<feature type="region of interest" description="Disordered" evidence="5">
    <location>
        <begin position="1282"/>
        <end position="1301"/>
    </location>
</feature>
<proteinExistence type="predicted"/>
<dbReference type="VEuPathDB" id="FungiDB:MMYC01_208826"/>
<dbReference type="EMBL" id="LCTW02000443">
    <property type="protein sequence ID" value="KXX73635.1"/>
    <property type="molecule type" value="Genomic_DNA"/>
</dbReference>
<comment type="caution">
    <text evidence="6">The sequence shown here is derived from an EMBL/GenBank/DDBJ whole genome shotgun (WGS) entry which is preliminary data.</text>
</comment>
<feature type="coiled-coil region" evidence="4">
    <location>
        <begin position="1102"/>
        <end position="1132"/>
    </location>
</feature>
<dbReference type="InterPro" id="IPR002110">
    <property type="entry name" value="Ankyrin_rpt"/>
</dbReference>